<dbReference type="PANTHER" id="PTHR42648">
    <property type="entry name" value="TRANSPOSASE, PUTATIVE-RELATED"/>
    <property type="match status" value="1"/>
</dbReference>
<evidence type="ECO:0000256" key="3">
    <source>
        <dbReference type="SAM" id="Coils"/>
    </source>
</evidence>
<dbReference type="InterPro" id="IPR039537">
    <property type="entry name" value="Retrotran_Ty1/copia-like"/>
</dbReference>
<dbReference type="InterPro" id="IPR025724">
    <property type="entry name" value="GAG-pre-integrase_dom"/>
</dbReference>
<dbReference type="GO" id="GO:0008270">
    <property type="term" value="F:zinc ion binding"/>
    <property type="evidence" value="ECO:0007669"/>
    <property type="project" value="UniProtKB-KW"/>
</dbReference>
<keyword evidence="3" id="KW-0175">Coiled coil</keyword>
<dbReference type="PROSITE" id="PS50994">
    <property type="entry name" value="INTEGRASE"/>
    <property type="match status" value="1"/>
</dbReference>
<dbReference type="Gene3D" id="4.10.60.10">
    <property type="entry name" value="Zinc finger, CCHC-type"/>
    <property type="match status" value="1"/>
</dbReference>
<dbReference type="Pfam" id="PF13976">
    <property type="entry name" value="gag_pre-integrs"/>
    <property type="match status" value="1"/>
</dbReference>
<keyword evidence="2" id="KW-0863">Zinc-finger</keyword>
<keyword evidence="2" id="KW-0862">Zinc</keyword>
<sequence length="1085" mass="124570">MWIQEEVEIELGANSKCTSEDEGEKLKVKKSVDAYILACGYCALLKSCWKRSFLTLRKSKVRVLDRKGRLTNVIKPKLEWERDDNEASENNAKAMYSIFNAISMAEFHRIATCTSAKEAWDILQVTHEGTNVVKVSKLQMLTSRFETIRMEDHENFREFHAKLIDIVNSSFNIGEPIPNSKGVRKILRSLLERFRAKVTSIEESKDVDSLKMDEFEGSLQTFEMTLGSPRKSKGITLNAIKEKSLGSKGKSIVKDKKKDKSVKKDLEVECFKCRGKGHYATKCPLNKKRKKAMQVTWSDIESCQSSEKESNANEECTNFTAFMASVINEPLKNEALSESCESSDSNGYEMSFDSTYETLYKECLSLKPEQVEWKTFKRSLINEIKTLKGNKKSLLDKIVFLEGEYFDMKKMCDELKSENQVFKNELSLRKEESHPSSKRLSDLINSRRKSFNKRGLGFVDETTTPSSGKKNFVKPCEGVVPKKIPHKLKLHCTHCSKMGHTVDRCYARMFESFQRKLTNLMNESFSLRNRLLQGGKRVFKRDSNVKRNELNSLVVHTTLRASESHSWCFDSGCSRHMIGNRSFFTNFTKFDGGNVTFGNGNVGSVKEKGTIYTPGIPNLEEVLYVEGLKANLISISQICDKKFNVRFSQNLCKGFDLNGNCVMIGLRTSDNCYVVCQNPSSSSSSSLVCGSSKVESIDLWHHRLGHLNYRDLMKVANNEVIKGIPKLGKPSNPICGTCQKGKQTRSTHRRVDEILTSKPLELLHMDLMGPMRTESLGDKKYIFVMVDDYSKYAWVAFLRDKSKAFINFKDIGLKIQNEKGYPIEELRVIWRENLTIMIFLDFSHSLGIKQEFSAPKTSQQNGVVERKNHVFQEMAGTMLNQHELPTHFWVEAINTACYTSNRTHMRPHTRKTCYELWKGSRSRECDEDRIDVSKNIEVIEEKFEDEKLSEEEEKKEEQGKKRNRGGIEPSKKNKSRLPKNHPLSKVIRSYEDSMVTRRQSKLNEVEALHEELNQFSRNDVWFLTPRPKDVNVIRTKWIFKNKMDENGVIVRNKASLVAQGFKQAGELILMKPLLQLQDLNPFEYS</sequence>
<gene>
    <name evidence="7" type="primary">POLX_2751</name>
    <name evidence="7" type="ORF">CK203_049781</name>
</gene>
<dbReference type="InterPro" id="IPR054722">
    <property type="entry name" value="PolX-like_BBD"/>
</dbReference>
<dbReference type="InterPro" id="IPR001878">
    <property type="entry name" value="Znf_CCHC"/>
</dbReference>
<evidence type="ECO:0000256" key="4">
    <source>
        <dbReference type="SAM" id="MobiDB-lite"/>
    </source>
</evidence>
<dbReference type="GO" id="GO:0015074">
    <property type="term" value="P:DNA integration"/>
    <property type="evidence" value="ECO:0007669"/>
    <property type="project" value="InterPro"/>
</dbReference>
<dbReference type="GO" id="GO:0003676">
    <property type="term" value="F:nucleic acid binding"/>
    <property type="evidence" value="ECO:0007669"/>
    <property type="project" value="InterPro"/>
</dbReference>
<dbReference type="Gene3D" id="3.30.420.10">
    <property type="entry name" value="Ribonuclease H-like superfamily/Ribonuclease H"/>
    <property type="match status" value="1"/>
</dbReference>
<dbReference type="SUPFAM" id="SSF57756">
    <property type="entry name" value="Retrovirus zinc finger-like domains"/>
    <property type="match status" value="1"/>
</dbReference>
<name>A0A438H2C1_VITVI</name>
<feature type="region of interest" description="Disordered" evidence="4">
    <location>
        <begin position="944"/>
        <end position="983"/>
    </location>
</feature>
<dbReference type="InterPro" id="IPR036397">
    <property type="entry name" value="RNaseH_sf"/>
</dbReference>
<dbReference type="Pfam" id="PF14223">
    <property type="entry name" value="Retrotran_gag_2"/>
    <property type="match status" value="1"/>
</dbReference>
<feature type="domain" description="CCHC-type" evidence="5">
    <location>
        <begin position="270"/>
        <end position="284"/>
    </location>
</feature>
<dbReference type="GO" id="GO:0006508">
    <property type="term" value="P:proteolysis"/>
    <property type="evidence" value="ECO:0007669"/>
    <property type="project" value="UniProtKB-KW"/>
</dbReference>
<dbReference type="InterPro" id="IPR036875">
    <property type="entry name" value="Znf_CCHC_sf"/>
</dbReference>
<keyword evidence="1" id="KW-0378">Hydrolase</keyword>
<accession>A0A438H2C1</accession>
<proteinExistence type="predicted"/>
<dbReference type="GO" id="GO:0008233">
    <property type="term" value="F:peptidase activity"/>
    <property type="evidence" value="ECO:0007669"/>
    <property type="project" value="UniProtKB-KW"/>
</dbReference>
<protein>
    <submittedName>
        <fullName evidence="7">Retrovirus-related Pol polyprotein from transposon TNT 1-94</fullName>
    </submittedName>
</protein>
<dbReference type="SUPFAM" id="SSF53098">
    <property type="entry name" value="Ribonuclease H-like"/>
    <property type="match status" value="1"/>
</dbReference>
<dbReference type="AlphaFoldDB" id="A0A438H2C1"/>
<organism evidence="7 8">
    <name type="scientific">Vitis vinifera</name>
    <name type="common">Grape</name>
    <dbReference type="NCBI Taxonomy" id="29760"/>
    <lineage>
        <taxon>Eukaryota</taxon>
        <taxon>Viridiplantae</taxon>
        <taxon>Streptophyta</taxon>
        <taxon>Embryophyta</taxon>
        <taxon>Tracheophyta</taxon>
        <taxon>Spermatophyta</taxon>
        <taxon>Magnoliopsida</taxon>
        <taxon>eudicotyledons</taxon>
        <taxon>Gunneridae</taxon>
        <taxon>Pentapetalae</taxon>
        <taxon>rosids</taxon>
        <taxon>Vitales</taxon>
        <taxon>Vitaceae</taxon>
        <taxon>Viteae</taxon>
        <taxon>Vitis</taxon>
    </lineage>
</organism>
<keyword evidence="1" id="KW-0645">Protease</keyword>
<feature type="coiled-coil region" evidence="3">
    <location>
        <begin position="377"/>
        <end position="432"/>
    </location>
</feature>
<feature type="domain" description="Integrase catalytic" evidence="6">
    <location>
        <begin position="755"/>
        <end position="921"/>
    </location>
</feature>
<keyword evidence="2" id="KW-0479">Metal-binding</keyword>
<evidence type="ECO:0000313" key="7">
    <source>
        <dbReference type="EMBL" id="RVW78549.1"/>
    </source>
</evidence>
<dbReference type="SMART" id="SM00343">
    <property type="entry name" value="ZnF_C2HC"/>
    <property type="match status" value="2"/>
</dbReference>
<evidence type="ECO:0000259" key="5">
    <source>
        <dbReference type="PROSITE" id="PS50158"/>
    </source>
</evidence>
<evidence type="ECO:0000259" key="6">
    <source>
        <dbReference type="PROSITE" id="PS50994"/>
    </source>
</evidence>
<dbReference type="PANTHER" id="PTHR42648:SF21">
    <property type="entry name" value="CYSTEINE-RICH RLK (RECEPTOR-LIKE PROTEIN KINASE) 8"/>
    <property type="match status" value="1"/>
</dbReference>
<evidence type="ECO:0000313" key="8">
    <source>
        <dbReference type="Proteomes" id="UP000288805"/>
    </source>
</evidence>
<dbReference type="Proteomes" id="UP000288805">
    <property type="component" value="Unassembled WGS sequence"/>
</dbReference>
<dbReference type="PROSITE" id="PS50158">
    <property type="entry name" value="ZF_CCHC"/>
    <property type="match status" value="1"/>
</dbReference>
<comment type="caution">
    <text evidence="7">The sequence shown here is derived from an EMBL/GenBank/DDBJ whole genome shotgun (WGS) entry which is preliminary data.</text>
</comment>
<dbReference type="InterPro" id="IPR012337">
    <property type="entry name" value="RNaseH-like_sf"/>
</dbReference>
<evidence type="ECO:0000256" key="1">
    <source>
        <dbReference type="ARBA" id="ARBA00022670"/>
    </source>
</evidence>
<reference evidence="7 8" key="1">
    <citation type="journal article" date="2018" name="PLoS Genet.">
        <title>Population sequencing reveals clonal diversity and ancestral inbreeding in the grapevine cultivar Chardonnay.</title>
        <authorList>
            <person name="Roach M.J."/>
            <person name="Johnson D.L."/>
            <person name="Bohlmann J."/>
            <person name="van Vuuren H.J."/>
            <person name="Jones S.J."/>
            <person name="Pretorius I.S."/>
            <person name="Schmidt S.A."/>
            <person name="Borneman A.R."/>
        </authorList>
    </citation>
    <scope>NUCLEOTIDE SEQUENCE [LARGE SCALE GENOMIC DNA]</scope>
    <source>
        <strain evidence="8">cv. Chardonnay</strain>
        <tissue evidence="7">Leaf</tissue>
    </source>
</reference>
<evidence type="ECO:0000256" key="2">
    <source>
        <dbReference type="PROSITE-ProRule" id="PRU00047"/>
    </source>
</evidence>
<dbReference type="Pfam" id="PF22936">
    <property type="entry name" value="Pol_BBD"/>
    <property type="match status" value="1"/>
</dbReference>
<dbReference type="InterPro" id="IPR001584">
    <property type="entry name" value="Integrase_cat-core"/>
</dbReference>
<dbReference type="EMBL" id="QGNW01000294">
    <property type="protein sequence ID" value="RVW78549.1"/>
    <property type="molecule type" value="Genomic_DNA"/>
</dbReference>